<feature type="transmembrane region" description="Helical" evidence="1">
    <location>
        <begin position="245"/>
        <end position="266"/>
    </location>
</feature>
<dbReference type="AlphaFoldDB" id="A0A9D2SXH8"/>
<comment type="caution">
    <text evidence="2">The sequence shown here is derived from an EMBL/GenBank/DDBJ whole genome shotgun (WGS) entry which is preliminary data.</text>
</comment>
<evidence type="ECO:0000256" key="1">
    <source>
        <dbReference type="SAM" id="Phobius"/>
    </source>
</evidence>
<evidence type="ECO:0000313" key="3">
    <source>
        <dbReference type="Proteomes" id="UP000823894"/>
    </source>
</evidence>
<name>A0A9D2SXH8_9FIRM</name>
<feature type="transmembrane region" description="Helical" evidence="1">
    <location>
        <begin position="67"/>
        <end position="89"/>
    </location>
</feature>
<dbReference type="Proteomes" id="UP000823894">
    <property type="component" value="Unassembled WGS sequence"/>
</dbReference>
<sequence length="275" mass="30617">MECCKAMRNPFFLAVLAAGMLFAVLAALYNIGAYRTWMDNVRITGGNPMQQAASLYNHWIGGEAQSLGYTLFYTLLPLLAVFPYGWSYCTERRAGYTRMVVIRGGKRQYFLAKYIAAFLSGGTAVLLPLLINLAATACFVPAVKPFVSYMLYYGMAHGSMWSGLYYEHPLVFVLLYLLLDFLFAGLFAVTALGLSVYVRNQAAAVLLPYLGVLCLHYARTLLYYRVYIEISPLHFLHASCVENSVSWAVVLAEGVILFLFSAGSMWKAGAVDEVW</sequence>
<keyword evidence="1" id="KW-1133">Transmembrane helix</keyword>
<feature type="transmembrane region" description="Helical" evidence="1">
    <location>
        <begin position="12"/>
        <end position="32"/>
    </location>
</feature>
<feature type="transmembrane region" description="Helical" evidence="1">
    <location>
        <begin position="173"/>
        <end position="197"/>
    </location>
</feature>
<reference evidence="2" key="1">
    <citation type="journal article" date="2021" name="PeerJ">
        <title>Extensive microbial diversity within the chicken gut microbiome revealed by metagenomics and culture.</title>
        <authorList>
            <person name="Gilroy R."/>
            <person name="Ravi A."/>
            <person name="Getino M."/>
            <person name="Pursley I."/>
            <person name="Horton D.L."/>
            <person name="Alikhan N.F."/>
            <person name="Baker D."/>
            <person name="Gharbi K."/>
            <person name="Hall N."/>
            <person name="Watson M."/>
            <person name="Adriaenssens E.M."/>
            <person name="Foster-Nyarko E."/>
            <person name="Jarju S."/>
            <person name="Secka A."/>
            <person name="Antonio M."/>
            <person name="Oren A."/>
            <person name="Chaudhuri R.R."/>
            <person name="La Ragione R."/>
            <person name="Hildebrand F."/>
            <person name="Pallen M.J."/>
        </authorList>
    </citation>
    <scope>NUCLEOTIDE SEQUENCE</scope>
    <source>
        <strain evidence="2">ChiGjej1B1-1692</strain>
    </source>
</reference>
<accession>A0A9D2SXH8</accession>
<protein>
    <recommendedName>
        <fullName evidence="4">ABC-2 family transporter protein</fullName>
    </recommendedName>
</protein>
<feature type="transmembrane region" description="Helical" evidence="1">
    <location>
        <begin position="146"/>
        <end position="166"/>
    </location>
</feature>
<feature type="transmembrane region" description="Helical" evidence="1">
    <location>
        <begin position="110"/>
        <end position="134"/>
    </location>
</feature>
<evidence type="ECO:0000313" key="2">
    <source>
        <dbReference type="EMBL" id="HJC37994.1"/>
    </source>
</evidence>
<feature type="transmembrane region" description="Helical" evidence="1">
    <location>
        <begin position="203"/>
        <end position="224"/>
    </location>
</feature>
<dbReference type="EMBL" id="DWWK01000035">
    <property type="protein sequence ID" value="HJC37994.1"/>
    <property type="molecule type" value="Genomic_DNA"/>
</dbReference>
<proteinExistence type="predicted"/>
<gene>
    <name evidence="2" type="ORF">H9757_02860</name>
</gene>
<reference evidence="2" key="2">
    <citation type="submission" date="2021-04" db="EMBL/GenBank/DDBJ databases">
        <authorList>
            <person name="Gilroy R."/>
        </authorList>
    </citation>
    <scope>NUCLEOTIDE SEQUENCE</scope>
    <source>
        <strain evidence="2">ChiGjej1B1-1692</strain>
    </source>
</reference>
<keyword evidence="1" id="KW-0472">Membrane</keyword>
<keyword evidence="1" id="KW-0812">Transmembrane</keyword>
<organism evidence="2 3">
    <name type="scientific">Candidatus Mediterraneibacter faecigallinarum</name>
    <dbReference type="NCBI Taxonomy" id="2838669"/>
    <lineage>
        <taxon>Bacteria</taxon>
        <taxon>Bacillati</taxon>
        <taxon>Bacillota</taxon>
        <taxon>Clostridia</taxon>
        <taxon>Lachnospirales</taxon>
        <taxon>Lachnospiraceae</taxon>
        <taxon>Mediterraneibacter</taxon>
    </lineage>
</organism>
<evidence type="ECO:0008006" key="4">
    <source>
        <dbReference type="Google" id="ProtNLM"/>
    </source>
</evidence>